<protein>
    <submittedName>
        <fullName evidence="1">Uncharacterized protein</fullName>
    </submittedName>
</protein>
<name>A0A350P864_9ALTE</name>
<reference evidence="1 2" key="1">
    <citation type="journal article" date="2018" name="Nat. Biotechnol.">
        <title>A standardized bacterial taxonomy based on genome phylogeny substantially revises the tree of life.</title>
        <authorList>
            <person name="Parks D.H."/>
            <person name="Chuvochina M."/>
            <person name="Waite D.W."/>
            <person name="Rinke C."/>
            <person name="Skarshewski A."/>
            <person name="Chaumeil P.A."/>
            <person name="Hugenholtz P."/>
        </authorList>
    </citation>
    <scope>NUCLEOTIDE SEQUENCE [LARGE SCALE GENOMIC DNA]</scope>
    <source>
        <strain evidence="1">UBA11978</strain>
    </source>
</reference>
<dbReference type="AlphaFoldDB" id="A0A350P864"/>
<dbReference type="EMBL" id="DNAN01000606">
    <property type="protein sequence ID" value="HAW77481.1"/>
    <property type="molecule type" value="Genomic_DNA"/>
</dbReference>
<accession>A0A350P864</accession>
<organism evidence="1 2">
    <name type="scientific">Alteromonas australica</name>
    <dbReference type="NCBI Taxonomy" id="589873"/>
    <lineage>
        <taxon>Bacteria</taxon>
        <taxon>Pseudomonadati</taxon>
        <taxon>Pseudomonadota</taxon>
        <taxon>Gammaproteobacteria</taxon>
        <taxon>Alteromonadales</taxon>
        <taxon>Alteromonadaceae</taxon>
        <taxon>Alteromonas/Salinimonas group</taxon>
        <taxon>Alteromonas</taxon>
    </lineage>
</organism>
<gene>
    <name evidence="1" type="ORF">DCW74_17330</name>
</gene>
<evidence type="ECO:0000313" key="2">
    <source>
        <dbReference type="Proteomes" id="UP000263517"/>
    </source>
</evidence>
<proteinExistence type="predicted"/>
<evidence type="ECO:0000313" key="1">
    <source>
        <dbReference type="EMBL" id="HAW77481.1"/>
    </source>
</evidence>
<comment type="caution">
    <text evidence="1">The sequence shown here is derived from an EMBL/GenBank/DDBJ whole genome shotgun (WGS) entry which is preliminary data.</text>
</comment>
<sequence>MSSSTKHNKTKRIKFGLFKTEKDAEAENERRQRNMPKKVDANFGVVRIKRSKEGKRSWLAYALVKKKGE</sequence>
<dbReference type="Proteomes" id="UP000263517">
    <property type="component" value="Unassembled WGS sequence"/>
</dbReference>